<evidence type="ECO:0000256" key="1">
    <source>
        <dbReference type="SAM" id="MobiDB-lite"/>
    </source>
</evidence>
<reference evidence="2 3" key="1">
    <citation type="journal article" date="2012" name="Genome Biol.">
        <title>Genome and low-iron response of an oceanic diatom adapted to chronic iron limitation.</title>
        <authorList>
            <person name="Lommer M."/>
            <person name="Specht M."/>
            <person name="Roy A.S."/>
            <person name="Kraemer L."/>
            <person name="Andreson R."/>
            <person name="Gutowska M.A."/>
            <person name="Wolf J."/>
            <person name="Bergner S.V."/>
            <person name="Schilhabel M.B."/>
            <person name="Klostermeier U.C."/>
            <person name="Beiko R.G."/>
            <person name="Rosenstiel P."/>
            <person name="Hippler M."/>
            <person name="Laroche J."/>
        </authorList>
    </citation>
    <scope>NUCLEOTIDE SEQUENCE [LARGE SCALE GENOMIC DNA]</scope>
    <source>
        <strain evidence="2 3">CCMP1005</strain>
    </source>
</reference>
<dbReference type="eggNOG" id="ENOG502T202">
    <property type="taxonomic scope" value="Eukaryota"/>
</dbReference>
<evidence type="ECO:0000313" key="3">
    <source>
        <dbReference type="Proteomes" id="UP000266841"/>
    </source>
</evidence>
<evidence type="ECO:0008006" key="4">
    <source>
        <dbReference type="Google" id="ProtNLM"/>
    </source>
</evidence>
<sequence>MAEAGSAGLGGPGGPKPKIGPEPTLLSRTQVDALYKILSAVTEGLDRLRVPYIMTGGSLLGAIRQKSILFCDDDIDLAIVEESSNSGYYELVRVEAGASGTSRRLRRGGYVAVGTLRRVRRWRSVHRGGYVEAGILRSLCRGCHGVGMSRRYVAVVTSRRVCGGRYVEAVTSR</sequence>
<protein>
    <recommendedName>
        <fullName evidence="4">LicD family protein</fullName>
    </recommendedName>
</protein>
<evidence type="ECO:0000313" key="2">
    <source>
        <dbReference type="EMBL" id="EJK49461.1"/>
    </source>
</evidence>
<organism evidence="2 3">
    <name type="scientific">Thalassiosira oceanica</name>
    <name type="common">Marine diatom</name>
    <dbReference type="NCBI Taxonomy" id="159749"/>
    <lineage>
        <taxon>Eukaryota</taxon>
        <taxon>Sar</taxon>
        <taxon>Stramenopiles</taxon>
        <taxon>Ochrophyta</taxon>
        <taxon>Bacillariophyta</taxon>
        <taxon>Coscinodiscophyceae</taxon>
        <taxon>Thalassiosirophycidae</taxon>
        <taxon>Thalassiosirales</taxon>
        <taxon>Thalassiosiraceae</taxon>
        <taxon>Thalassiosira</taxon>
    </lineage>
</organism>
<feature type="region of interest" description="Disordered" evidence="1">
    <location>
        <begin position="1"/>
        <end position="23"/>
    </location>
</feature>
<proteinExistence type="predicted"/>
<dbReference type="EMBL" id="AGNL01044775">
    <property type="protein sequence ID" value="EJK49461.1"/>
    <property type="molecule type" value="Genomic_DNA"/>
</dbReference>
<dbReference type="Proteomes" id="UP000266841">
    <property type="component" value="Unassembled WGS sequence"/>
</dbReference>
<name>K0RKM2_THAOC</name>
<gene>
    <name evidence="2" type="ORF">THAOC_31664</name>
</gene>
<accession>K0RKM2</accession>
<keyword evidence="3" id="KW-1185">Reference proteome</keyword>
<comment type="caution">
    <text evidence="2">The sequence shown here is derived from an EMBL/GenBank/DDBJ whole genome shotgun (WGS) entry which is preliminary data.</text>
</comment>
<dbReference type="OrthoDB" id="10260017at2759"/>
<dbReference type="AlphaFoldDB" id="K0RKM2"/>